<dbReference type="PANTHER" id="PTHR33908:SF11">
    <property type="entry name" value="MEMBRANE PROTEIN"/>
    <property type="match status" value="1"/>
</dbReference>
<reference evidence="10 11" key="1">
    <citation type="submission" date="2019-07" db="EMBL/GenBank/DDBJ databases">
        <title>Whole genome shotgun sequence of Skermanella aerolata NBRC 106429.</title>
        <authorList>
            <person name="Hosoyama A."/>
            <person name="Uohara A."/>
            <person name="Ohji S."/>
            <person name="Ichikawa N."/>
        </authorList>
    </citation>
    <scope>NUCLEOTIDE SEQUENCE [LARGE SCALE GENOMIC DNA]</scope>
    <source>
        <strain evidence="10 11">NBRC 106429</strain>
    </source>
</reference>
<gene>
    <name evidence="10" type="ORF">SAE02_28930</name>
</gene>
<feature type="transmembrane region" description="Helical" evidence="8">
    <location>
        <begin position="135"/>
        <end position="153"/>
    </location>
</feature>
<evidence type="ECO:0000256" key="7">
    <source>
        <dbReference type="ARBA" id="ARBA00023136"/>
    </source>
</evidence>
<feature type="transmembrane region" description="Helical" evidence="8">
    <location>
        <begin position="352"/>
        <end position="372"/>
    </location>
</feature>
<keyword evidence="2" id="KW-1003">Cell membrane</keyword>
<feature type="transmembrane region" description="Helical" evidence="8">
    <location>
        <begin position="242"/>
        <end position="263"/>
    </location>
</feature>
<dbReference type="InterPro" id="IPR050297">
    <property type="entry name" value="LipidA_mod_glycosyltrf_83"/>
</dbReference>
<evidence type="ECO:0000256" key="8">
    <source>
        <dbReference type="SAM" id="Phobius"/>
    </source>
</evidence>
<evidence type="ECO:0000256" key="4">
    <source>
        <dbReference type="ARBA" id="ARBA00022679"/>
    </source>
</evidence>
<dbReference type="Proteomes" id="UP000321523">
    <property type="component" value="Unassembled WGS sequence"/>
</dbReference>
<feature type="transmembrane region" description="Helical" evidence="8">
    <location>
        <begin position="192"/>
        <end position="222"/>
    </location>
</feature>
<keyword evidence="4" id="KW-0808">Transferase</keyword>
<dbReference type="InterPro" id="IPR038731">
    <property type="entry name" value="RgtA/B/C-like"/>
</dbReference>
<dbReference type="Pfam" id="PF13231">
    <property type="entry name" value="PMT_2"/>
    <property type="match status" value="1"/>
</dbReference>
<organism evidence="10 11">
    <name type="scientific">Skermanella aerolata</name>
    <dbReference type="NCBI Taxonomy" id="393310"/>
    <lineage>
        <taxon>Bacteria</taxon>
        <taxon>Pseudomonadati</taxon>
        <taxon>Pseudomonadota</taxon>
        <taxon>Alphaproteobacteria</taxon>
        <taxon>Rhodospirillales</taxon>
        <taxon>Azospirillaceae</taxon>
        <taxon>Skermanella</taxon>
    </lineage>
</organism>
<evidence type="ECO:0000259" key="9">
    <source>
        <dbReference type="Pfam" id="PF13231"/>
    </source>
</evidence>
<keyword evidence="3" id="KW-0328">Glycosyltransferase</keyword>
<dbReference type="GO" id="GO:0016763">
    <property type="term" value="F:pentosyltransferase activity"/>
    <property type="evidence" value="ECO:0007669"/>
    <property type="project" value="TreeGrafter"/>
</dbReference>
<dbReference type="GO" id="GO:0009103">
    <property type="term" value="P:lipopolysaccharide biosynthetic process"/>
    <property type="evidence" value="ECO:0007669"/>
    <property type="project" value="UniProtKB-ARBA"/>
</dbReference>
<accession>A0A512DQM5</accession>
<evidence type="ECO:0000256" key="3">
    <source>
        <dbReference type="ARBA" id="ARBA00022676"/>
    </source>
</evidence>
<evidence type="ECO:0000256" key="5">
    <source>
        <dbReference type="ARBA" id="ARBA00022692"/>
    </source>
</evidence>
<evidence type="ECO:0000256" key="6">
    <source>
        <dbReference type="ARBA" id="ARBA00022989"/>
    </source>
</evidence>
<feature type="domain" description="Glycosyltransferase RgtA/B/C/D-like" evidence="9">
    <location>
        <begin position="115"/>
        <end position="254"/>
    </location>
</feature>
<keyword evidence="11" id="KW-1185">Reference proteome</keyword>
<evidence type="ECO:0000256" key="1">
    <source>
        <dbReference type="ARBA" id="ARBA00004651"/>
    </source>
</evidence>
<sequence length="569" mass="62928">MKFYRFAVISGDNGDARSSGRKGRLVFDMLSAIVLTVVLVLVCITFQDYGISWDEEIQNTYGKKILSYYLSGLEDQSVFKHFNLYLYGGSFDLIAAIVNTVSPFGEYETRHLLGGLTGALGLAGVWRLGHLFGGPRVGFLALMLMTVTPVYYGHMFINPKDIPFACGMVWSLYLMCRMMESLPRVPLKSALLLGAVLGLTLGTRIIGVLAGFYLALALVLYLVLESRSGAGRREVTYKAARIVLSLLPMLPVLYLTMASVWPWSWQEPLNPVRAATVFANFPWPGSVLVNGTMIKATELPAYYLPLFMVAQLPELVLAGLMAAFLVGGLGLTKVLTTGKGIGELLKEAARPVVLRFFLLILSALFPLIYFMVARPLALNGMRHFLFMLLPCTVLAALALDRLWTWGAERWPARQWAIAMPLAVTIIFQTWSMVRLHPEEYIFYNQLVGGVAGADGRFELDYWGTSIAEATEIMEAKLKAENGGRLGGRYKVFVCANPTSALYFLPPNFVLTEDRREADFFVALTLSGCDKTSDGKIIAEVSRFGAKLAVVKDRRDFVGRPVARVAKPLN</sequence>
<proteinExistence type="predicted"/>
<dbReference type="AlphaFoldDB" id="A0A512DQM5"/>
<keyword evidence="7 8" id="KW-0472">Membrane</keyword>
<name>A0A512DQM5_9PROT</name>
<keyword evidence="5 8" id="KW-0812">Transmembrane</keyword>
<feature type="transmembrane region" description="Helical" evidence="8">
    <location>
        <begin position="112"/>
        <end position="129"/>
    </location>
</feature>
<dbReference type="GO" id="GO:0005886">
    <property type="term" value="C:plasma membrane"/>
    <property type="evidence" value="ECO:0007669"/>
    <property type="project" value="UniProtKB-SubCell"/>
</dbReference>
<keyword evidence="6 8" id="KW-1133">Transmembrane helix</keyword>
<comment type="subcellular location">
    <subcellularLocation>
        <location evidence="1">Cell membrane</location>
        <topology evidence="1">Multi-pass membrane protein</topology>
    </subcellularLocation>
</comment>
<evidence type="ECO:0000313" key="10">
    <source>
        <dbReference type="EMBL" id="GEO38745.1"/>
    </source>
</evidence>
<evidence type="ECO:0000313" key="11">
    <source>
        <dbReference type="Proteomes" id="UP000321523"/>
    </source>
</evidence>
<dbReference type="PANTHER" id="PTHR33908">
    <property type="entry name" value="MANNOSYLTRANSFERASE YKCB-RELATED"/>
    <property type="match status" value="1"/>
</dbReference>
<evidence type="ECO:0000256" key="2">
    <source>
        <dbReference type="ARBA" id="ARBA00022475"/>
    </source>
</evidence>
<dbReference type="RefSeq" id="WP_044429336.1">
    <property type="nucleotide sequence ID" value="NZ_BJYZ01000013.1"/>
</dbReference>
<protein>
    <recommendedName>
        <fullName evidence="9">Glycosyltransferase RgtA/B/C/D-like domain-containing protein</fullName>
    </recommendedName>
</protein>
<feature type="transmembrane region" description="Helical" evidence="8">
    <location>
        <begin position="302"/>
        <end position="331"/>
    </location>
</feature>
<dbReference type="OrthoDB" id="3760751at2"/>
<comment type="caution">
    <text evidence="10">The sequence shown here is derived from an EMBL/GenBank/DDBJ whole genome shotgun (WGS) entry which is preliminary data.</text>
</comment>
<dbReference type="EMBL" id="BJYZ01000013">
    <property type="protein sequence ID" value="GEO38745.1"/>
    <property type="molecule type" value="Genomic_DNA"/>
</dbReference>
<feature type="transmembrane region" description="Helical" evidence="8">
    <location>
        <begin position="384"/>
        <end position="403"/>
    </location>
</feature>
<feature type="transmembrane region" description="Helical" evidence="8">
    <location>
        <begin position="25"/>
        <end position="47"/>
    </location>
</feature>